<feature type="compositionally biased region" description="Polar residues" evidence="10">
    <location>
        <begin position="2148"/>
        <end position="2157"/>
    </location>
</feature>
<feature type="domain" description="VWFC" evidence="12">
    <location>
        <begin position="3970"/>
        <end position="4041"/>
    </location>
</feature>
<evidence type="ECO:0000256" key="10">
    <source>
        <dbReference type="SAM" id="MobiDB-lite"/>
    </source>
</evidence>
<dbReference type="FunFam" id="2.10.25.10:FF:000153">
    <property type="entry name" value="MUC5B isoform 1"/>
    <property type="match status" value="1"/>
</dbReference>
<feature type="compositionally biased region" description="Low complexity" evidence="10">
    <location>
        <begin position="2158"/>
        <end position="3264"/>
    </location>
</feature>
<dbReference type="Pfam" id="PF13330">
    <property type="entry name" value="Mucin2_WxxW"/>
    <property type="match status" value="4"/>
</dbReference>
<dbReference type="PANTHER" id="PTHR11339:SF401">
    <property type="entry name" value="MUCIN-5AC"/>
    <property type="match status" value="1"/>
</dbReference>
<evidence type="ECO:0000256" key="7">
    <source>
        <dbReference type="ARBA" id="ARBA00023180"/>
    </source>
</evidence>
<dbReference type="PANTHER" id="PTHR11339">
    <property type="entry name" value="EXTRACELLULAR MATRIX GLYCOPROTEIN RELATED"/>
    <property type="match status" value="1"/>
</dbReference>
<dbReference type="SMART" id="SM00215">
    <property type="entry name" value="VWC_out"/>
    <property type="match status" value="2"/>
</dbReference>
<proteinExistence type="predicted"/>
<feature type="compositionally biased region" description="Low complexity" evidence="10">
    <location>
        <begin position="1587"/>
        <end position="1600"/>
    </location>
</feature>
<keyword evidence="4" id="KW-0677">Repeat</keyword>
<dbReference type="InterPro" id="IPR058753">
    <property type="entry name" value="TIL_OTOGL_Mucin"/>
</dbReference>
<dbReference type="InterPro" id="IPR025155">
    <property type="entry name" value="WxxW_domain"/>
</dbReference>
<feature type="domain" description="VWFC" evidence="12">
    <location>
        <begin position="3867"/>
        <end position="3936"/>
    </location>
</feature>
<evidence type="ECO:0000256" key="1">
    <source>
        <dbReference type="ARBA" id="ARBA00004613"/>
    </source>
</evidence>
<feature type="region of interest" description="Disordered" evidence="10">
    <location>
        <begin position="3449"/>
        <end position="3471"/>
    </location>
</feature>
<feature type="domain" description="CTCK" evidence="11">
    <location>
        <begin position="4112"/>
        <end position="4208"/>
    </location>
</feature>
<feature type="region of interest" description="Disordered" evidence="10">
    <location>
        <begin position="4218"/>
        <end position="4243"/>
    </location>
</feature>
<reference evidence="14" key="1">
    <citation type="submission" date="2025-08" db="UniProtKB">
        <authorList>
            <consortium name="Ensembl"/>
        </authorList>
    </citation>
    <scope>IDENTIFICATION</scope>
</reference>
<dbReference type="InterPro" id="IPR001846">
    <property type="entry name" value="VWF_type-D"/>
</dbReference>
<dbReference type="InterPro" id="IPR006207">
    <property type="entry name" value="Cys_knot_C"/>
</dbReference>
<evidence type="ECO:0000259" key="11">
    <source>
        <dbReference type="PROSITE" id="PS01225"/>
    </source>
</evidence>
<dbReference type="Ensembl" id="ENSSSCT00025102926.1">
    <property type="protein sequence ID" value="ENSSSCP00025045581.1"/>
    <property type="gene ID" value="ENSSSCG00025072782.1"/>
</dbReference>
<evidence type="ECO:0000256" key="4">
    <source>
        <dbReference type="ARBA" id="ARBA00022737"/>
    </source>
</evidence>
<evidence type="ECO:0008006" key="16">
    <source>
        <dbReference type="Google" id="ProtNLM"/>
    </source>
</evidence>
<dbReference type="Pfam" id="PF01826">
    <property type="entry name" value="TIL"/>
    <property type="match status" value="1"/>
</dbReference>
<dbReference type="InterPro" id="IPR002919">
    <property type="entry name" value="TIL_dom"/>
</dbReference>
<evidence type="ECO:0000313" key="14">
    <source>
        <dbReference type="Ensembl" id="ENSSSCP00025045581.1"/>
    </source>
</evidence>
<evidence type="ECO:0000256" key="8">
    <source>
        <dbReference type="ARBA" id="ARBA00063950"/>
    </source>
</evidence>
<accession>A0A8D0TEI6</accession>
<feature type="domain" description="VWFD" evidence="13">
    <location>
        <begin position="3539"/>
        <end position="3723"/>
    </location>
</feature>
<dbReference type="Gene3D" id="2.10.25.10">
    <property type="entry name" value="Laminin"/>
    <property type="match status" value="3"/>
</dbReference>
<dbReference type="PROSITE" id="PS50184">
    <property type="entry name" value="VWFC_2"/>
    <property type="match status" value="2"/>
</dbReference>
<feature type="domain" description="VWFD" evidence="13">
    <location>
        <begin position="457"/>
        <end position="632"/>
    </location>
</feature>
<dbReference type="InterPro" id="IPR014853">
    <property type="entry name" value="VWF/SSPO/ZAN-like_Cys-rich_dom"/>
</dbReference>
<keyword evidence="7" id="KW-0325">Glycoprotein</keyword>
<evidence type="ECO:0000256" key="9">
    <source>
        <dbReference type="PROSITE-ProRule" id="PRU00039"/>
    </source>
</evidence>
<feature type="region of interest" description="Disordered" evidence="10">
    <location>
        <begin position="1"/>
        <end position="34"/>
    </location>
</feature>
<dbReference type="FunFam" id="2.10.25.10:FF:000674">
    <property type="entry name" value="Mucin-2"/>
    <property type="match status" value="1"/>
</dbReference>
<dbReference type="InterPro" id="IPR001007">
    <property type="entry name" value="VWF_dom"/>
</dbReference>
<dbReference type="Pfam" id="PF08742">
    <property type="entry name" value="C8"/>
    <property type="match status" value="4"/>
</dbReference>
<keyword evidence="3" id="KW-0732">Signal</keyword>
<comment type="caution">
    <text evidence="9">Lacks conserved residue(s) required for the propagation of feature annotation.</text>
</comment>
<feature type="domain" description="VWFD" evidence="13">
    <location>
        <begin position="105"/>
        <end position="275"/>
    </location>
</feature>
<dbReference type="PROSITE" id="PS01185">
    <property type="entry name" value="CTCK_1"/>
    <property type="match status" value="1"/>
</dbReference>
<dbReference type="Pfam" id="PF00094">
    <property type="entry name" value="VWD"/>
    <property type="match status" value="4"/>
</dbReference>
<comment type="subunit">
    <text evidence="8">Homomultimer; disulfide-linked. The N- and C-terminus mediate their assembly into higher order structures to form filaments. The CTCK domains of two polypeptides associate in the endoplasmic reticulum to generate intermolecularly disulfide-bonded dimers. These dimers progress to the Golgi apparatus, which is a more acidic environment than the endoplasmic reticulum. Under acidic conditions, the N-termini form non-covalent intermolecular interactions that juxtapose assemblies from different CTCK-linked dimers to produce long, disulfide-linked polymers that remain highly compact until secretion.</text>
</comment>
<dbReference type="SMART" id="SM00832">
    <property type="entry name" value="C8"/>
    <property type="match status" value="4"/>
</dbReference>
<organism evidence="14 15">
    <name type="scientific">Sus scrofa</name>
    <name type="common">Pig</name>
    <dbReference type="NCBI Taxonomy" id="9823"/>
    <lineage>
        <taxon>Eukaryota</taxon>
        <taxon>Metazoa</taxon>
        <taxon>Chordata</taxon>
        <taxon>Craniata</taxon>
        <taxon>Vertebrata</taxon>
        <taxon>Euteleostomi</taxon>
        <taxon>Mammalia</taxon>
        <taxon>Eutheria</taxon>
        <taxon>Laurasiatheria</taxon>
        <taxon>Artiodactyla</taxon>
        <taxon>Suina</taxon>
        <taxon>Suidae</taxon>
        <taxon>Sus</taxon>
    </lineage>
</organism>
<feature type="domain" description="VWFD" evidence="13">
    <location>
        <begin position="927"/>
        <end position="1098"/>
    </location>
</feature>
<feature type="compositionally biased region" description="Basic residues" evidence="10">
    <location>
        <begin position="16"/>
        <end position="27"/>
    </location>
</feature>
<dbReference type="InterPro" id="IPR050780">
    <property type="entry name" value="Mucin_vWF_Thrombospondin_sf"/>
</dbReference>
<dbReference type="Pfam" id="PF25962">
    <property type="entry name" value="TIL_OTOGL_Mucin"/>
    <property type="match status" value="1"/>
</dbReference>
<feature type="region of interest" description="Disordered" evidence="10">
    <location>
        <begin position="1717"/>
        <end position="1766"/>
    </location>
</feature>
<evidence type="ECO:0000256" key="6">
    <source>
        <dbReference type="ARBA" id="ARBA00023157"/>
    </source>
</evidence>
<dbReference type="PROSITE" id="PS51233">
    <property type="entry name" value="VWFD"/>
    <property type="match status" value="4"/>
</dbReference>
<keyword evidence="6" id="KW-1015">Disulfide bond</keyword>
<dbReference type="FunFam" id="2.10.25.10:FF:000414">
    <property type="entry name" value="von Willebrand factor"/>
    <property type="match status" value="1"/>
</dbReference>
<keyword evidence="5" id="KW-0186">Copper</keyword>
<dbReference type="SMART" id="SM00216">
    <property type="entry name" value="VWD"/>
    <property type="match status" value="4"/>
</dbReference>
<name>A0A8D0TEI6_PIG</name>
<comment type="subcellular location">
    <subcellularLocation>
        <location evidence="1">Secreted</location>
    </subcellularLocation>
</comment>
<feature type="region of interest" description="Disordered" evidence="10">
    <location>
        <begin position="1517"/>
        <end position="1607"/>
    </location>
</feature>
<feature type="region of interest" description="Disordered" evidence="10">
    <location>
        <begin position="1879"/>
        <end position="3267"/>
    </location>
</feature>
<evidence type="ECO:0000256" key="2">
    <source>
        <dbReference type="ARBA" id="ARBA00022525"/>
    </source>
</evidence>
<evidence type="ECO:0000313" key="15">
    <source>
        <dbReference type="Proteomes" id="UP000694727"/>
    </source>
</evidence>
<keyword evidence="2" id="KW-0964">Secreted</keyword>
<dbReference type="SMART" id="SM00214">
    <property type="entry name" value="VWC"/>
    <property type="match status" value="6"/>
</dbReference>
<feature type="region of interest" description="Disordered" evidence="10">
    <location>
        <begin position="1363"/>
        <end position="1399"/>
    </location>
</feature>
<dbReference type="Proteomes" id="UP000694727">
    <property type="component" value="Unplaced"/>
</dbReference>
<feature type="compositionally biased region" description="Pro residues" evidence="10">
    <location>
        <begin position="1552"/>
        <end position="1565"/>
    </location>
</feature>
<evidence type="ECO:0000256" key="5">
    <source>
        <dbReference type="ARBA" id="ARBA00023008"/>
    </source>
</evidence>
<evidence type="ECO:0000259" key="12">
    <source>
        <dbReference type="PROSITE" id="PS50184"/>
    </source>
</evidence>
<dbReference type="InterPro" id="IPR036084">
    <property type="entry name" value="Ser_inhib-like_sf"/>
</dbReference>
<feature type="compositionally biased region" description="Polar residues" evidence="10">
    <location>
        <begin position="1717"/>
        <end position="1760"/>
    </location>
</feature>
<evidence type="ECO:0000256" key="3">
    <source>
        <dbReference type="ARBA" id="ARBA00022729"/>
    </source>
</evidence>
<dbReference type="CDD" id="cd19941">
    <property type="entry name" value="TIL"/>
    <property type="match status" value="3"/>
</dbReference>
<feature type="compositionally biased region" description="Low complexity" evidence="10">
    <location>
        <begin position="1363"/>
        <end position="1392"/>
    </location>
</feature>
<feature type="compositionally biased region" description="Low complexity" evidence="10">
    <location>
        <begin position="1517"/>
        <end position="1551"/>
    </location>
</feature>
<dbReference type="PROSITE" id="PS01225">
    <property type="entry name" value="CTCK_2"/>
    <property type="match status" value="1"/>
</dbReference>
<evidence type="ECO:0000259" key="13">
    <source>
        <dbReference type="PROSITE" id="PS51233"/>
    </source>
</evidence>
<dbReference type="GO" id="GO:0005576">
    <property type="term" value="C:extracellular region"/>
    <property type="evidence" value="ECO:0007669"/>
    <property type="project" value="UniProtKB-SubCell"/>
</dbReference>
<dbReference type="SMART" id="SM00041">
    <property type="entry name" value="CT"/>
    <property type="match status" value="1"/>
</dbReference>
<feature type="compositionally biased region" description="Low complexity" evidence="10">
    <location>
        <begin position="1880"/>
        <end position="2147"/>
    </location>
</feature>
<protein>
    <recommendedName>
        <fullName evidence="16">Mucin-5AC</fullName>
    </recommendedName>
</protein>
<sequence>MVGIPEAGSPQCKQHPGSRRHESRRRPPPGSSAAWLCTRGRIQRRLGAANSGVSGGRAVGGGAGGCVSPALFPVSPGDLLRKVTVHPPLRTTPVVRALNAAHGGQVCSTWGDFHYKTFDGDVFRFPGLCNYVFSAHCGAAYEDFNIQLRRGPAPNATAPSRVTMKLDGMVVELTKSSVLVNGRTIQLPFSQSGVLVEQSSSYVKVVARLGLVFLWNQDDSLLLELDAKYANKTCGLCGDFNGIPVFNEFLSHDVRLSPIEFGNLQKMDGPMEQCQDPVPESPVNCSTSSGICKEMLSELFPGCAALVDASSYLNACQHDLCRCQQANLTSCLCHTLAEYSRQCAHAGGQPLDWRGPHLCPQTCPQNTEYRECGSPCADTCSNLEHSQLCEDHCVAGCFCPKGMVLDDVGHTGCISVSECSCVYNGVTYAPGTGYSTDCSSCTCSGGRWSCQEVPCPGTCSVLGGAHFSTFDEREYTVHGDCSYVLAKPCNSSAFTVLAELRRCGLTDSETCLKSLTLSLAGGQTVIVVKASGEVFVNQIYTQLPVSTANVMLFRPSTFFIIAQTQLGLQLDVQLVPVMQVFVRLAPQLRGHTCGLCGNFNSIQADDFRTISGLVEGTAAAFANTWKTQAACPNIKNNFEDPCSLSVENEKYAQHWCSRLTDTHGPFARCHAAVNPSTYYSNCMFDTCNCEKSEDCMCAALSSYVRACAARGVLLSGWRDGVCTTPTATCPKSLTYRYHISTCQATCRARSDEGDATCSVSFVPVDGCTCSNDTFLDDTGKCVPATSCPCYYRGSVVPNGESLHDGGAVCTCTQGTLACIGGHDPTPVCVPPMVYFDCRNATPGATGAGCQKSCHTLDMDCYSSQCVPGCVCPSGLVASGEGGCIPASDCPCVHNEASYPAGQTIRVGCNTCTCKNRTWQCTDQPCLATCAVYGDGHYLTFDGQRYSFSGDCEYTLVQDHCSGNGSAQDGFRVITENIPCGTTGTTCSKAIKLFLGSDELKLSDGKVEVIETDPGQPPPFAIRQMGIYLVVDTDAGLVLLWDKKTSIFLTLSPEFKGRVCGLCGNFDDNALNDFTTRSQSVVGDVLEFGNSWKFSPSCPDARAPKDPCTANPYRKSWAQKQCSIINSATFSACRAHVEPARYYEACVSDACACDTGGDCECFCTAVAAYARACHEVGVCVSWRTPDICPLFCDYYNPQGQCEWHYLPCGAPCMRTCRNPRGQCLHDIQGLEGCYPKCPPEAPIFDEDQMHCVTSCPTPPPPAPCRVQGKTYRPGSTVPSDENCHSCVCTVSGVQCTYDPDACVCTYDGRRFRPGEVIYHTSDGTGGCISARCGANGTIDRGVSACSPATPTPQTTFVFSTSPLVVSSTLPPSTRPSPATSSTHTPSRASLTTPGTPPGPTPHCGEECLWSPWLDVSRPGLGIDSGDFDTLENLRAHGYRVCRAPSAVECQAEDAPGVPLRALGQRVECSPTVGLICYNRDQPSGHCDNYQIRILCCSPRACPPGTSGFTSVLTGSTASSVPVTMTGPTTVPTTSITPGPGTPTPISGTSTPGPGSPTPAPGSPTPAPGTSTSGPGTPTPAPGTPTPVPGISTTTSVVPSKPTSHEPSPVTCLQESCTWTKWIDGSYPGPDRNSGDFDTFQNLRAKGYRFCAKPVNVECRAESFPDTPLQALGQDVICDKTVGLVCLNKDQLPPICYNYEIRILCCEMVDTCLRSTTEPFTPESTRQSSSAWTPGVVSPSTQHSTATSGHTPTASSITSSWHGPTPPSLTPCRPQCSWSKWFDVDFPSPGPHGGDFETYSNILRSGEKICRQPEYISDLQCRAQNHPEVSSQKLGQVVECRPEVGLVCRNQDQGGKFRICLNYEVRVLCCEPKKDCPVSPITLPTTTSVRVTSPPETSSHGATSSTTSVQPSSSSSPPISSPISVQPSSSSSVPTTSATYVRSSSSSSTAIPRTTSVQPRSSSSAPTTSATYVRSSSSSSTPIPSTTSVQPSSSTSPPISSPISVQPSSSSSVPTTSTTSVQSSSSSSPPISSTISVQPSSSSSTPIPSTTSVQPRSSSSAPIPSTTSVQPSSSSSPPISSPISVQPSSSSSTPIPSTTSVQPRSSSSAPTTSATYVRSSSSSSPPISSTISVQPSSSSSVPTTSATYVRSSSFSPTAIPSTPSVQPSSSSSAPTTSATYVRSSSSSSTPIPSTTSVQPRSSSSAPIPSTTSVQPTSSGSAPTTSATSVQPSSSSSVPTTSATSVRSSSFSSTAIPSTTSVQPSSSSSAPTTSATSVQPSSSSSPPISSTISVQPSSSSSSPTTSTTSVQPSSSGSAPTTSATSVQPSSSSSPPISSTISVQPSSSSSSPTTSTTSVQPSSSGSAPTTSATSVQPSSSSSPPISSTISVQPSSSSSSPTTSTTSVQPSSSGSAPTTSATSVQPSSSSSPPISSTISVQPSSSSSSPTTSTTSVQPSSSGSAPTTSATSVQPSSSSSPPISSTISVQPSSSSSSPTTSTTSVQPSSSGSAPTTSATSVQPSSSSSPPISSTISVQPSSSSSSPTTSTTSVQPSSSGSAPTTSATSVQPSSSSSPPISSTISVQPSSSSSSPTTSTTSVQPSSSGSAPTTSATSVQPSSSSSPPISSTISVQPSSSSSSPTTSTTSVQPSSSGSAPTTSATSVQPSSSSSPPISSTISVQPSSSSSSPTTSTTSVQPSSSGSAPTTSATSVQPSSSSSPPISSTISVQPSSSSSSPTTSTTSVQPSSSGSAPTTSATSVQPSSSSSPPISSTISVQPSSSSSSPTTSTTSVQPSSSGSAPTTSATSVQPSSSSSPPISSTISVQPSSSSSSPTTSTTSVQPSSSGSAPTTSATSVQPSSSSSPPISSTISVQPSSSSSSPTTSTTSVQPSSSGSAPTTSATSVQPSSSSSPPISSTISVQPSSSSSSPTTSTTSVQPSSSGSAPTTSATSVQPSSSSSPPISSTISVQPSSSSSSPTTSTTSVQPSSSGSAPTTSATSVQPSSSSSPPISSTISVQPSSSSSSPTTSTTSVQPSSSGSAPTTSATSVQPSSSSSPPISSTISVQPSSSSSSPTTSTTSVQPSSSGSAPTTSATSVQPSSSSSPPISSTISVQPSSSSSSPTTSTTSVQPSSSGSAPTTSATSVQPSSSSSPPISSTISVQPSSSSSSPTTSTTSVQPSSSGSAPTTSATSVQPSSSSSPPISSTISVQPSSSSSSPTTSTTSVQPSSSGSAPTTSATSVHTSSSSSAPTTSATSTSVPGSTSSSRSPTPCRPQCSWSKWFDVDFPSPGPHGGDFETYSNILRSGEKICRQPEYISDLQCRAQNHPEVSIQKLGQVVECRPEVGLVCRNQDQGGKFRICLNYEVRVLCCEPKKDCPVSPITLPTTTSVRVTSPPETSSHGATSSTTSVHQTCYCSVSDRLYPAGSIIYEETDLSGHCYYAVCSLACRVVRRTDLSCPTSRPPPASSTPRPGGGRGRALQLTLLPQKGETWPMPNCTEASCEGNGVISVRPRHCPKVQKPTCANGYPAVKVAKPERCCQDYQCQCVCSGWGDPHYITFDGTYYTFLDNCTYVLVQQIVPVYGHFRVLVDNYFCGAEDGLSCPQSIIVEYQQDRVVLTRRPVRGVMTNQIIFNNEVVSPGFRKDGIVVSQVGIKMYVAIPEIGVQVMFSGLIFSVEVPFSKFANNTEGQCGTCTNDQKDECRLPGGAVVASCSDMSSHWKVTLPGQPPCHAPPPRPTVVEPTTPPTSCPPSPICQLILSEVFAPCHAEIPPWPFFQGCVFDHCHMPDTDVLCSGLELYAALCASLGVCIDWRGRTNHTCPFPCPADTVYQPCGPSNPPYSPALTAGSITEGCFCPQGTMRFSTGSEVCVPADCSWCLGPHGEPVEPGHTVSFDCQECSCDGHTRTVSCRSQTCPLPPACQEPGLVPVPEALQSGQCCPQYSCACNTTRCPVPVECPEGSHLVLTYEEGACCPSYSCSECLAGEDVNGTLYQPGAVVSSTLCETCRCEVPGGPESDTFAISCETQICSTYCPVGFEYQERQGQCCGFCKQVACVTNTSDSSVHLFYPGESWSDPGNRCVTHECEKHQEGLVVVTTRKACPPLTCAKDQAQLSKDGCCLFCPPSNQSSCAVYHQHQVLQQQSCRSAGPVRLTYCQGNCGDTASMYSPEANAVEHRCKCCQELQVALRNVTLHCPDGSSRAFSYTEVEKCGCVGQRCDSHGDLSLSEEEAPQLSRDAGHGLWRTGAPQPRPLQ</sequence>
<dbReference type="SUPFAM" id="SSF57567">
    <property type="entry name" value="Serine protease inhibitors"/>
    <property type="match status" value="4"/>
</dbReference>
<feature type="compositionally biased region" description="Pro residues" evidence="10">
    <location>
        <begin position="1575"/>
        <end position="1586"/>
    </location>
</feature>